<name>A0A914QH53_9BILA</name>
<evidence type="ECO:0000313" key="3">
    <source>
        <dbReference type="WBParaSite" id="PDA_v2.g30808.t1"/>
    </source>
</evidence>
<sequence>MWLWNLGSSSSKAQFYVWYLGSKEASGVRGPTVVLPVMRQLLRESFRKSINKATVQVSNKGLKLIQSVLTMSKGGKMKTQLVKISVASNCITYSMVGKSPFDDVVGVVMLVLNPEMMNPIHVHCYRCDSAESAALLQANLQMLIGRPENQKSINALEERLFLTNIWEGKIENSNNNLNTCSTLRPARRLQSELKTRLRSTQSEQDADLASLGPAFLGRENGGGGGGNYGGLNVPPYLRNKRYSVSDLPSLPTTANAAINPRLRMFGDTLVDKKDKSRSIDGLNKVSSNVSRNLRGEASFRIERFPRSEACDPFGRIYEQSMNFDGFWKNRNKQRNLKI</sequence>
<feature type="domain" description="PID" evidence="1">
    <location>
        <begin position="10"/>
        <end position="153"/>
    </location>
</feature>
<dbReference type="SUPFAM" id="SSF50729">
    <property type="entry name" value="PH domain-like"/>
    <property type="match status" value="1"/>
</dbReference>
<evidence type="ECO:0000313" key="2">
    <source>
        <dbReference type="Proteomes" id="UP000887578"/>
    </source>
</evidence>
<keyword evidence="2" id="KW-1185">Reference proteome</keyword>
<dbReference type="Proteomes" id="UP000887578">
    <property type="component" value="Unplaced"/>
</dbReference>
<protein>
    <submittedName>
        <fullName evidence="3">PID domain-containing protein</fullName>
    </submittedName>
</protein>
<accession>A0A914QH53</accession>
<dbReference type="WBParaSite" id="PDA_v2.g30808.t1">
    <property type="protein sequence ID" value="PDA_v2.g30808.t1"/>
    <property type="gene ID" value="PDA_v2.g30808"/>
</dbReference>
<organism evidence="2 3">
    <name type="scientific">Panagrolaimus davidi</name>
    <dbReference type="NCBI Taxonomy" id="227884"/>
    <lineage>
        <taxon>Eukaryota</taxon>
        <taxon>Metazoa</taxon>
        <taxon>Ecdysozoa</taxon>
        <taxon>Nematoda</taxon>
        <taxon>Chromadorea</taxon>
        <taxon>Rhabditida</taxon>
        <taxon>Tylenchina</taxon>
        <taxon>Panagrolaimomorpha</taxon>
        <taxon>Panagrolaimoidea</taxon>
        <taxon>Panagrolaimidae</taxon>
        <taxon>Panagrolaimus</taxon>
    </lineage>
</organism>
<dbReference type="InterPro" id="IPR006020">
    <property type="entry name" value="PTB/PI_dom"/>
</dbReference>
<dbReference type="SMART" id="SM00462">
    <property type="entry name" value="PTB"/>
    <property type="match status" value="1"/>
</dbReference>
<dbReference type="Gene3D" id="2.30.29.30">
    <property type="entry name" value="Pleckstrin-homology domain (PH domain)/Phosphotyrosine-binding domain (PTB)"/>
    <property type="match status" value="1"/>
</dbReference>
<dbReference type="AlphaFoldDB" id="A0A914QH53"/>
<evidence type="ECO:0000259" key="1">
    <source>
        <dbReference type="SMART" id="SM00462"/>
    </source>
</evidence>
<dbReference type="InterPro" id="IPR011993">
    <property type="entry name" value="PH-like_dom_sf"/>
</dbReference>
<reference evidence="3" key="1">
    <citation type="submission" date="2022-11" db="UniProtKB">
        <authorList>
            <consortium name="WormBaseParasite"/>
        </authorList>
    </citation>
    <scope>IDENTIFICATION</scope>
</reference>
<dbReference type="PANTHER" id="PTHR41148:SF1">
    <property type="entry name" value="LP09875P"/>
    <property type="match status" value="1"/>
</dbReference>
<proteinExistence type="predicted"/>
<dbReference type="PANTHER" id="PTHR41148">
    <property type="entry name" value="LP09875P"/>
    <property type="match status" value="1"/>
</dbReference>